<feature type="region of interest" description="Disordered" evidence="4">
    <location>
        <begin position="80"/>
        <end position="108"/>
    </location>
</feature>
<keyword evidence="6" id="KW-1185">Reference proteome</keyword>
<evidence type="ECO:0000256" key="3">
    <source>
        <dbReference type="ARBA" id="ARBA00022833"/>
    </source>
</evidence>
<evidence type="ECO:0000256" key="1">
    <source>
        <dbReference type="ARBA" id="ARBA00022723"/>
    </source>
</evidence>
<dbReference type="Proteomes" id="UP000228380">
    <property type="component" value="Chromosome 9"/>
</dbReference>
<dbReference type="PANTHER" id="PTHR31717:SF142">
    <property type="entry name" value="B-BOX DOMAIN PROTEIN 30-RELATED"/>
    <property type="match status" value="1"/>
</dbReference>
<dbReference type="SMART" id="SM00336">
    <property type="entry name" value="BBOX"/>
    <property type="match status" value="1"/>
</dbReference>
<evidence type="ECO:0000313" key="6">
    <source>
        <dbReference type="Proteomes" id="UP000228380"/>
    </source>
</evidence>
<evidence type="ECO:0000259" key="5">
    <source>
        <dbReference type="SMART" id="SM00336"/>
    </source>
</evidence>
<dbReference type="AlphaFoldDB" id="A0A8B7CI83"/>
<protein>
    <submittedName>
        <fullName evidence="7">B-box zinc finger protein 32-like</fullName>
    </submittedName>
</protein>
<dbReference type="GeneID" id="103714117"/>
<dbReference type="OrthoDB" id="153872at2759"/>
<dbReference type="RefSeq" id="XP_008799489.2">
    <property type="nucleotide sequence ID" value="XM_008801267.3"/>
</dbReference>
<dbReference type="PANTHER" id="PTHR31717">
    <property type="entry name" value="ZINC FINGER PROTEIN CONSTANS-LIKE 10"/>
    <property type="match status" value="1"/>
</dbReference>
<keyword evidence="2" id="KW-0863">Zinc-finger</keyword>
<dbReference type="KEGG" id="pda:103714117"/>
<organism evidence="6 7">
    <name type="scientific">Phoenix dactylifera</name>
    <name type="common">Date palm</name>
    <dbReference type="NCBI Taxonomy" id="42345"/>
    <lineage>
        <taxon>Eukaryota</taxon>
        <taxon>Viridiplantae</taxon>
        <taxon>Streptophyta</taxon>
        <taxon>Embryophyta</taxon>
        <taxon>Tracheophyta</taxon>
        <taxon>Spermatophyta</taxon>
        <taxon>Magnoliopsida</taxon>
        <taxon>Liliopsida</taxon>
        <taxon>Arecaceae</taxon>
        <taxon>Coryphoideae</taxon>
        <taxon>Phoeniceae</taxon>
        <taxon>Phoenix</taxon>
    </lineage>
</organism>
<evidence type="ECO:0000256" key="2">
    <source>
        <dbReference type="ARBA" id="ARBA00022771"/>
    </source>
</evidence>
<dbReference type="CDD" id="cd19821">
    <property type="entry name" value="Bbox1_BBX-like"/>
    <property type="match status" value="1"/>
</dbReference>
<reference evidence="7" key="2">
    <citation type="submission" date="2025-08" db="UniProtKB">
        <authorList>
            <consortium name="RefSeq"/>
        </authorList>
    </citation>
    <scope>IDENTIFICATION</scope>
    <source>
        <tissue evidence="7">Young leaves</tissue>
    </source>
</reference>
<name>A0A8B7CI83_PHODC</name>
<dbReference type="InterPro" id="IPR049808">
    <property type="entry name" value="CONSTANS-like_Bbox1"/>
</dbReference>
<feature type="compositionally biased region" description="Low complexity" evidence="4">
    <location>
        <begin position="85"/>
        <end position="95"/>
    </location>
</feature>
<reference evidence="6" key="1">
    <citation type="journal article" date="2019" name="Nat. Commun.">
        <title>Genome-wide association mapping of date palm fruit traits.</title>
        <authorList>
            <person name="Hazzouri K.M."/>
            <person name="Gros-Balthazard M."/>
            <person name="Flowers J.M."/>
            <person name="Copetti D."/>
            <person name="Lemansour A."/>
            <person name="Lebrun M."/>
            <person name="Masmoudi K."/>
            <person name="Ferrand S."/>
            <person name="Dhar M.I."/>
            <person name="Fresquez Z.A."/>
            <person name="Rosas U."/>
            <person name="Zhang J."/>
            <person name="Talag J."/>
            <person name="Lee S."/>
            <person name="Kudrna D."/>
            <person name="Powell R.F."/>
            <person name="Leitch I.J."/>
            <person name="Krueger R.R."/>
            <person name="Wing R.A."/>
            <person name="Amiri K.M.A."/>
            <person name="Purugganan M.D."/>
        </authorList>
    </citation>
    <scope>NUCLEOTIDE SEQUENCE [LARGE SCALE GENOMIC DNA]</scope>
    <source>
        <strain evidence="6">cv. Khalas</strain>
    </source>
</reference>
<feature type="domain" description="B box-type" evidence="5">
    <location>
        <begin position="2"/>
        <end position="48"/>
    </location>
</feature>
<keyword evidence="3" id="KW-0862">Zinc</keyword>
<dbReference type="GO" id="GO:0008270">
    <property type="term" value="F:zinc ion binding"/>
    <property type="evidence" value="ECO:0007669"/>
    <property type="project" value="UniProtKB-KW"/>
</dbReference>
<proteinExistence type="predicted"/>
<sequence length="145" mass="15760">MKGRRRCELCKGSAAVCCEADAAFLCWPCDARVHGANFLVARHLRRIACAECHALDEARILAGAGSPPIRSLCRSCRRRPQEETASSGSSSCVSAADEESPRRGAQEEGILVNWARRMGLGDEGSRRRAAAAATFHRNNKRLAHV</sequence>
<keyword evidence="1" id="KW-0479">Metal-binding</keyword>
<evidence type="ECO:0000256" key="4">
    <source>
        <dbReference type="SAM" id="MobiDB-lite"/>
    </source>
</evidence>
<accession>A0A8B7CI83</accession>
<dbReference type="InterPro" id="IPR000315">
    <property type="entry name" value="Znf_B-box"/>
</dbReference>
<gene>
    <name evidence="7" type="primary">LOC103714117</name>
</gene>
<evidence type="ECO:0000313" key="7">
    <source>
        <dbReference type="RefSeq" id="XP_008799489.2"/>
    </source>
</evidence>